<organism evidence="1 2">
    <name type="scientific">Ramlibacter aurantiacus</name>
    <dbReference type="NCBI Taxonomy" id="2801330"/>
    <lineage>
        <taxon>Bacteria</taxon>
        <taxon>Pseudomonadati</taxon>
        <taxon>Pseudomonadota</taxon>
        <taxon>Betaproteobacteria</taxon>
        <taxon>Burkholderiales</taxon>
        <taxon>Comamonadaceae</taxon>
        <taxon>Ramlibacter</taxon>
    </lineage>
</organism>
<dbReference type="GO" id="GO:0004222">
    <property type="term" value="F:metalloendopeptidase activity"/>
    <property type="evidence" value="ECO:0007669"/>
    <property type="project" value="InterPro"/>
</dbReference>
<protein>
    <submittedName>
        <fullName evidence="1">Uncharacterized protein</fullName>
    </submittedName>
</protein>
<dbReference type="InterPro" id="IPR037219">
    <property type="entry name" value="Peptidase_M41-like"/>
</dbReference>
<reference evidence="1" key="1">
    <citation type="submission" date="2021-01" db="EMBL/GenBank/DDBJ databases">
        <title>Ramlibacter sp. strain AW1 16S ribosomal RNA gene Genome sequencing and assembly.</title>
        <authorList>
            <person name="Kang M."/>
        </authorList>
    </citation>
    <scope>NUCLEOTIDE SEQUENCE</scope>
    <source>
        <strain evidence="1">AW1</strain>
    </source>
</reference>
<evidence type="ECO:0000313" key="1">
    <source>
        <dbReference type="EMBL" id="MBL0422388.1"/>
    </source>
</evidence>
<name>A0A936ZRZ4_9BURK</name>
<dbReference type="GO" id="GO:0004176">
    <property type="term" value="F:ATP-dependent peptidase activity"/>
    <property type="evidence" value="ECO:0007669"/>
    <property type="project" value="InterPro"/>
</dbReference>
<evidence type="ECO:0000313" key="2">
    <source>
        <dbReference type="Proteomes" id="UP000613011"/>
    </source>
</evidence>
<dbReference type="GO" id="GO:0005524">
    <property type="term" value="F:ATP binding"/>
    <property type="evidence" value="ECO:0007669"/>
    <property type="project" value="InterPro"/>
</dbReference>
<dbReference type="EMBL" id="JAEQNA010000008">
    <property type="protein sequence ID" value="MBL0422388.1"/>
    <property type="molecule type" value="Genomic_DNA"/>
</dbReference>
<dbReference type="SUPFAM" id="SSF140990">
    <property type="entry name" value="FtsH protease domain-like"/>
    <property type="match status" value="1"/>
</dbReference>
<dbReference type="AlphaFoldDB" id="A0A936ZRZ4"/>
<sequence length="155" mass="17565">MAIHEAGHQVVAVAVRVRSRGVSLSGDYGQSRDGLNRHLYEPEEARYWELLKKEIQILLAGEWAVRIFYDRAKEDSDAYGSENDWKVLGPLLRELSEDSDVPVFALQERHESAVLNCLTDRWCFVERLAGELLETENLSGEQVTALLQDMPSFSG</sequence>
<gene>
    <name evidence="1" type="ORF">JI739_18715</name>
</gene>
<dbReference type="Proteomes" id="UP000613011">
    <property type="component" value="Unassembled WGS sequence"/>
</dbReference>
<comment type="caution">
    <text evidence="1">The sequence shown here is derived from an EMBL/GenBank/DDBJ whole genome shotgun (WGS) entry which is preliminary data.</text>
</comment>
<accession>A0A936ZRZ4</accession>
<dbReference type="RefSeq" id="WP_201685470.1">
    <property type="nucleotide sequence ID" value="NZ_JAEQNA010000008.1"/>
</dbReference>
<dbReference type="GO" id="GO:0006508">
    <property type="term" value="P:proteolysis"/>
    <property type="evidence" value="ECO:0007669"/>
    <property type="project" value="InterPro"/>
</dbReference>
<keyword evidence="2" id="KW-1185">Reference proteome</keyword>
<proteinExistence type="predicted"/>
<dbReference type="Gene3D" id="1.20.58.760">
    <property type="entry name" value="Peptidase M41"/>
    <property type="match status" value="1"/>
</dbReference>